<proteinExistence type="predicted"/>
<dbReference type="Proteomes" id="UP000724584">
    <property type="component" value="Unassembled WGS sequence"/>
</dbReference>
<name>A0ACB7PT46_9PEZI</name>
<organism evidence="1 2">
    <name type="scientific">Chaetomium tenue</name>
    <dbReference type="NCBI Taxonomy" id="1854479"/>
    <lineage>
        <taxon>Eukaryota</taxon>
        <taxon>Fungi</taxon>
        <taxon>Dikarya</taxon>
        <taxon>Ascomycota</taxon>
        <taxon>Pezizomycotina</taxon>
        <taxon>Sordariomycetes</taxon>
        <taxon>Sordariomycetidae</taxon>
        <taxon>Sordariales</taxon>
        <taxon>Chaetomiaceae</taxon>
        <taxon>Chaetomium</taxon>
    </lineage>
</organism>
<accession>A0ACB7PT46</accession>
<protein>
    <submittedName>
        <fullName evidence="1">Glycoside hydrolase superfamily</fullName>
    </submittedName>
</protein>
<comment type="caution">
    <text evidence="1">The sequence shown here is derived from an EMBL/GenBank/DDBJ whole genome shotgun (WGS) entry which is preliminary data.</text>
</comment>
<keyword evidence="2" id="KW-1185">Reference proteome</keyword>
<evidence type="ECO:0000313" key="2">
    <source>
        <dbReference type="Proteomes" id="UP000724584"/>
    </source>
</evidence>
<gene>
    <name evidence="1" type="ORF">F5144DRAFT_637728</name>
</gene>
<dbReference type="EMBL" id="JAGIZQ010000001">
    <property type="protein sequence ID" value="KAH6650664.1"/>
    <property type="molecule type" value="Genomic_DNA"/>
</dbReference>
<evidence type="ECO:0000313" key="1">
    <source>
        <dbReference type="EMBL" id="KAH6650664.1"/>
    </source>
</evidence>
<reference evidence="1 2" key="1">
    <citation type="journal article" date="2021" name="Nat. Commun.">
        <title>Genetic determinants of endophytism in the Arabidopsis root mycobiome.</title>
        <authorList>
            <person name="Mesny F."/>
            <person name="Miyauchi S."/>
            <person name="Thiergart T."/>
            <person name="Pickel B."/>
            <person name="Atanasova L."/>
            <person name="Karlsson M."/>
            <person name="Huettel B."/>
            <person name="Barry K.W."/>
            <person name="Haridas S."/>
            <person name="Chen C."/>
            <person name="Bauer D."/>
            <person name="Andreopoulos W."/>
            <person name="Pangilinan J."/>
            <person name="LaButti K."/>
            <person name="Riley R."/>
            <person name="Lipzen A."/>
            <person name="Clum A."/>
            <person name="Drula E."/>
            <person name="Henrissat B."/>
            <person name="Kohler A."/>
            <person name="Grigoriev I.V."/>
            <person name="Martin F.M."/>
            <person name="Hacquard S."/>
        </authorList>
    </citation>
    <scope>NUCLEOTIDE SEQUENCE [LARGE SCALE GENOMIC DNA]</scope>
    <source>
        <strain evidence="1 2">MPI-SDFR-AT-0079</strain>
    </source>
</reference>
<keyword evidence="1" id="KW-0378">Hydrolase</keyword>
<sequence>MAPLSLRALSLLALTGAAAAVTLSVANSGGNDTSPYMYGIMFEDINQSGDGGLYAELIRNRAFHNSSLEAWSAVGDSTLEVVTSPPLSDALPRSVKVTSGKGKAGLKNAGYWGMDVQKTDEYSGSFHSYGAYDGKFTLSLVSDITNETLATTKIKSRSMEHAWTEHKFELLPTKSAANSNNSFVLEFSPCHQTTLQFNLISLFPPTYKNRPNGMRRELMEKLADLKPSFLRIPGGNNLEGNYAGNYWNWSSTLGPLTDRPGRDGVWTYANTDGIGLVEYMHWAEDLDVEVVLAVAAGLYLNGDVVPEEELHVFVEDALNELEFLMGDVSTPWGARRAKLGHPEPWNIKYVEVGNEDNLWGGLDSYKSYRLKTFYEAIKAKYPDIFIFSSTDEFVYKESGQDYHKYTRPDYSVSQFDLFDNWADGHPIIIGEYATIQNNTGKLEDTDWDAPKNKWSNWIGSVAEAVFILGAERNGDRVWGTTFAPILQNLNSYQWAPDLISFTANPADTTPSVSYPIIQLLASHRITHTLPVNSADAFGPAYWVAGRGADDGSYILKAAVYNSTGGADVPVRVQFEAGGGAGGGDGKGKGKGKGKGGEGGEGVKKGDRAQLTVLTAPEGPWAHNTPENKGAVKTTVTTLKAGRGGVFEFSLPDLSVAVLVVEGEK</sequence>